<accession>A0A5N6Z7G2</accession>
<sequence length="74" mass="7995">MNIRMKGTRCLILLLGDTSAAKRLPSLAVTLVLQLQTGADIYTGSSEPVSEAVYRLIGGGKGRERKKILVYTTT</sequence>
<organism evidence="1 2">
    <name type="scientific">Aspergillus coremiiformis</name>
    <dbReference type="NCBI Taxonomy" id="138285"/>
    <lineage>
        <taxon>Eukaryota</taxon>
        <taxon>Fungi</taxon>
        <taxon>Dikarya</taxon>
        <taxon>Ascomycota</taxon>
        <taxon>Pezizomycotina</taxon>
        <taxon>Eurotiomycetes</taxon>
        <taxon>Eurotiomycetidae</taxon>
        <taxon>Eurotiales</taxon>
        <taxon>Aspergillaceae</taxon>
        <taxon>Aspergillus</taxon>
        <taxon>Aspergillus subgen. Circumdati</taxon>
    </lineage>
</organism>
<keyword evidence="2" id="KW-1185">Reference proteome</keyword>
<dbReference type="Proteomes" id="UP000327118">
    <property type="component" value="Unassembled WGS sequence"/>
</dbReference>
<name>A0A5N6Z7G2_9EURO</name>
<evidence type="ECO:0000313" key="2">
    <source>
        <dbReference type="Proteomes" id="UP000327118"/>
    </source>
</evidence>
<evidence type="ECO:0000313" key="1">
    <source>
        <dbReference type="EMBL" id="KAE8351990.1"/>
    </source>
</evidence>
<dbReference type="EMBL" id="ML739146">
    <property type="protein sequence ID" value="KAE8351990.1"/>
    <property type="molecule type" value="Genomic_DNA"/>
</dbReference>
<reference evidence="2" key="1">
    <citation type="submission" date="2019-04" db="EMBL/GenBank/DDBJ databases">
        <title>Friends and foes A comparative genomics studyof 23 Aspergillus species from section Flavi.</title>
        <authorList>
            <consortium name="DOE Joint Genome Institute"/>
            <person name="Kjaerbolling I."/>
            <person name="Vesth T."/>
            <person name="Frisvad J.C."/>
            <person name="Nybo J.L."/>
            <person name="Theobald S."/>
            <person name="Kildgaard S."/>
            <person name="Isbrandt T."/>
            <person name="Kuo A."/>
            <person name="Sato A."/>
            <person name="Lyhne E.K."/>
            <person name="Kogle M.E."/>
            <person name="Wiebenga A."/>
            <person name="Kun R.S."/>
            <person name="Lubbers R.J."/>
            <person name="Makela M.R."/>
            <person name="Barry K."/>
            <person name="Chovatia M."/>
            <person name="Clum A."/>
            <person name="Daum C."/>
            <person name="Haridas S."/>
            <person name="He G."/>
            <person name="LaButti K."/>
            <person name="Lipzen A."/>
            <person name="Mondo S."/>
            <person name="Riley R."/>
            <person name="Salamov A."/>
            <person name="Simmons B.A."/>
            <person name="Magnuson J.K."/>
            <person name="Henrissat B."/>
            <person name="Mortensen U.H."/>
            <person name="Larsen T.O."/>
            <person name="Devries R.P."/>
            <person name="Grigoriev I.V."/>
            <person name="Machida M."/>
            <person name="Baker S.E."/>
            <person name="Andersen M.R."/>
        </authorList>
    </citation>
    <scope>NUCLEOTIDE SEQUENCE [LARGE SCALE GENOMIC DNA]</scope>
    <source>
        <strain evidence="2">CBS 553.77</strain>
    </source>
</reference>
<gene>
    <name evidence="1" type="ORF">BDV28DRAFT_135922</name>
</gene>
<proteinExistence type="predicted"/>
<dbReference type="AlphaFoldDB" id="A0A5N6Z7G2"/>
<protein>
    <submittedName>
        <fullName evidence="1">Uncharacterized protein</fullName>
    </submittedName>
</protein>